<feature type="compositionally biased region" description="Low complexity" evidence="4">
    <location>
        <begin position="442"/>
        <end position="455"/>
    </location>
</feature>
<feature type="compositionally biased region" description="Acidic residues" evidence="4">
    <location>
        <begin position="405"/>
        <end position="418"/>
    </location>
</feature>
<feature type="region of interest" description="Disordered" evidence="4">
    <location>
        <begin position="1025"/>
        <end position="1060"/>
    </location>
</feature>
<evidence type="ECO:0000313" key="7">
    <source>
        <dbReference type="EMBL" id="TRY62219.1"/>
    </source>
</evidence>
<feature type="compositionally biased region" description="Low complexity" evidence="4">
    <location>
        <begin position="1645"/>
        <end position="1659"/>
    </location>
</feature>
<feature type="region of interest" description="Disordered" evidence="4">
    <location>
        <begin position="1240"/>
        <end position="1267"/>
    </location>
</feature>
<proteinExistence type="predicted"/>
<evidence type="ECO:0000259" key="5">
    <source>
        <dbReference type="PROSITE" id="PS50003"/>
    </source>
</evidence>
<feature type="compositionally biased region" description="Acidic residues" evidence="4">
    <location>
        <begin position="911"/>
        <end position="920"/>
    </location>
</feature>
<keyword evidence="3" id="KW-0175">Coiled coil</keyword>
<dbReference type="Proteomes" id="UP000318571">
    <property type="component" value="Chromosome 8"/>
</dbReference>
<dbReference type="GO" id="GO:0035025">
    <property type="term" value="P:positive regulation of Rho protein signal transduction"/>
    <property type="evidence" value="ECO:0007669"/>
    <property type="project" value="TreeGrafter"/>
</dbReference>
<feature type="compositionally biased region" description="Polar residues" evidence="4">
    <location>
        <begin position="1148"/>
        <end position="1160"/>
    </location>
</feature>
<feature type="region of interest" description="Disordered" evidence="4">
    <location>
        <begin position="1145"/>
        <end position="1166"/>
    </location>
</feature>
<dbReference type="SMART" id="SM00325">
    <property type="entry name" value="RhoGEF"/>
    <property type="match status" value="1"/>
</dbReference>
<dbReference type="SUPFAM" id="SSF48065">
    <property type="entry name" value="DBL homology domain (DH-domain)"/>
    <property type="match status" value="1"/>
</dbReference>
<dbReference type="SUPFAM" id="SSF50729">
    <property type="entry name" value="PH domain-like"/>
    <property type="match status" value="1"/>
</dbReference>
<evidence type="ECO:0000256" key="2">
    <source>
        <dbReference type="ARBA" id="ARBA00022490"/>
    </source>
</evidence>
<dbReference type="PROSITE" id="PS50010">
    <property type="entry name" value="DH_2"/>
    <property type="match status" value="1"/>
</dbReference>
<feature type="coiled-coil region" evidence="3">
    <location>
        <begin position="1610"/>
        <end position="1637"/>
    </location>
</feature>
<feature type="region of interest" description="Disordered" evidence="4">
    <location>
        <begin position="1331"/>
        <end position="1350"/>
    </location>
</feature>
<name>A0A553N9Z5_TIGCA</name>
<feature type="region of interest" description="Disordered" evidence="4">
    <location>
        <begin position="729"/>
        <end position="791"/>
    </location>
</feature>
<dbReference type="STRING" id="6832.A0A553N9Z5"/>
<protein>
    <recommendedName>
        <fullName evidence="9">DH domain-containing protein</fullName>
    </recommendedName>
</protein>
<dbReference type="InterPro" id="IPR035899">
    <property type="entry name" value="DBL_dom_sf"/>
</dbReference>
<evidence type="ECO:0000259" key="6">
    <source>
        <dbReference type="PROSITE" id="PS50010"/>
    </source>
</evidence>
<dbReference type="CDD" id="cd00821">
    <property type="entry name" value="PH"/>
    <property type="match status" value="1"/>
</dbReference>
<keyword evidence="2" id="KW-0963">Cytoplasm</keyword>
<feature type="region of interest" description="Disordered" evidence="4">
    <location>
        <begin position="309"/>
        <end position="511"/>
    </location>
</feature>
<feature type="compositionally biased region" description="Basic and acidic residues" evidence="4">
    <location>
        <begin position="340"/>
        <end position="358"/>
    </location>
</feature>
<dbReference type="Gene3D" id="1.20.900.10">
    <property type="entry name" value="Dbl homology (DH) domain"/>
    <property type="match status" value="1"/>
</dbReference>
<feature type="compositionally biased region" description="Polar residues" evidence="4">
    <location>
        <begin position="482"/>
        <end position="492"/>
    </location>
</feature>
<comment type="caution">
    <text evidence="7">The sequence shown here is derived from an EMBL/GenBank/DDBJ whole genome shotgun (WGS) entry which is preliminary data.</text>
</comment>
<accession>A0A553N9Z5</accession>
<feature type="compositionally biased region" description="Polar residues" evidence="4">
    <location>
        <begin position="320"/>
        <end position="334"/>
    </location>
</feature>
<dbReference type="GO" id="GO:0005085">
    <property type="term" value="F:guanyl-nucleotide exchange factor activity"/>
    <property type="evidence" value="ECO:0007669"/>
    <property type="project" value="InterPro"/>
</dbReference>
<keyword evidence="8" id="KW-1185">Reference proteome</keyword>
<feature type="domain" description="DH" evidence="6">
    <location>
        <begin position="1464"/>
        <end position="1608"/>
    </location>
</feature>
<feature type="compositionally biased region" description="Polar residues" evidence="4">
    <location>
        <begin position="1256"/>
        <end position="1266"/>
    </location>
</feature>
<feature type="region of interest" description="Disordered" evidence="4">
    <location>
        <begin position="1088"/>
        <end position="1115"/>
    </location>
</feature>
<dbReference type="PANTHER" id="PTHR46006">
    <property type="entry name" value="RHO GUANINE NUCLEOTIDE EXCHANGE FACTOR AT 64C, ISOFORM A"/>
    <property type="match status" value="1"/>
</dbReference>
<evidence type="ECO:0000256" key="3">
    <source>
        <dbReference type="SAM" id="Coils"/>
    </source>
</evidence>
<evidence type="ECO:0000313" key="8">
    <source>
        <dbReference type="Proteomes" id="UP000318571"/>
    </source>
</evidence>
<dbReference type="InterPro" id="IPR051480">
    <property type="entry name" value="Endocytic_GEF_Adapter"/>
</dbReference>
<feature type="compositionally biased region" description="Low complexity" evidence="4">
    <location>
        <begin position="953"/>
        <end position="1010"/>
    </location>
</feature>
<dbReference type="GO" id="GO:0005737">
    <property type="term" value="C:cytoplasm"/>
    <property type="evidence" value="ECO:0007669"/>
    <property type="project" value="UniProtKB-SubCell"/>
</dbReference>
<gene>
    <name evidence="7" type="ORF">TCAL_03186</name>
</gene>
<feature type="compositionally biased region" description="Basic and acidic residues" evidence="4">
    <location>
        <begin position="921"/>
        <end position="933"/>
    </location>
</feature>
<dbReference type="InterPro" id="IPR001849">
    <property type="entry name" value="PH_domain"/>
</dbReference>
<feature type="region of interest" description="Disordered" evidence="4">
    <location>
        <begin position="1645"/>
        <end position="1668"/>
    </location>
</feature>
<dbReference type="OMA" id="NESEEWY"/>
<feature type="compositionally biased region" description="Polar residues" evidence="4">
    <location>
        <begin position="1"/>
        <end position="16"/>
    </location>
</feature>
<feature type="region of interest" description="Disordered" evidence="4">
    <location>
        <begin position="882"/>
        <end position="1012"/>
    </location>
</feature>
<evidence type="ECO:0008006" key="9">
    <source>
        <dbReference type="Google" id="ProtNLM"/>
    </source>
</evidence>
<feature type="compositionally biased region" description="Acidic residues" evidence="4">
    <location>
        <begin position="374"/>
        <end position="385"/>
    </location>
</feature>
<dbReference type="PANTHER" id="PTHR46006:SF5">
    <property type="entry name" value="DH DOMAIN-CONTAINING PROTEIN"/>
    <property type="match status" value="1"/>
</dbReference>
<evidence type="ECO:0000256" key="1">
    <source>
        <dbReference type="ARBA" id="ARBA00004496"/>
    </source>
</evidence>
<feature type="region of interest" description="Disordered" evidence="4">
    <location>
        <begin position="1"/>
        <end position="52"/>
    </location>
</feature>
<feature type="compositionally biased region" description="Low complexity" evidence="4">
    <location>
        <begin position="749"/>
        <end position="774"/>
    </location>
</feature>
<evidence type="ECO:0000256" key="4">
    <source>
        <dbReference type="SAM" id="MobiDB-lite"/>
    </source>
</evidence>
<dbReference type="EMBL" id="VCGU01000459">
    <property type="protein sequence ID" value="TRY62219.1"/>
    <property type="molecule type" value="Genomic_DNA"/>
</dbReference>
<dbReference type="Pfam" id="PF00621">
    <property type="entry name" value="RhoGEF"/>
    <property type="match status" value="1"/>
</dbReference>
<sequence>MNMRNSGSQGSSTASVTPHLHQFYPGHHHQRSGSPFAYYSNPSSLRDHGSPVVGSRIANHHYYHPKPHPGYWDLPLTTHYPSPGPTNKSPKKKLVEKLGKTLDKIAGSASPNSAKSSGEQQTYSNWRNIGTSNLHYGGGVPKQPIYGTTTRPQSRLAATTSLLYPPWDQNHPTVPPQGYVDPYQYVKTSSKCSCATSSRSKNGTVRGLKLPKKRCAHCTKLRSFHNFFPRKEGVVVSSPLPNKASLTQKATGNNSPHILNNKVLGASVGHPGGVKDPYEYLRRHSYPEQLVNESEEWYSYWVEDELDEDGEEAKPLEGGKNSNELLLNPSNKSRTGGLHVKQEAEELNEKQSARKSILDVDPSVDPYLLNGVAYEEDEADDEDDEVVHHNQRDEEDAVASSGDSFDGDDDDEREDFNDDLGASEQKEVDQDQGFCHSGQGDTSTCVTSTVTPSCSDQSSAKESAAVNGTEIESGTDAPLEENPSTGKGTSSVSEKRTRSSPGGRKFHKSSHYLRRRARVQIDDVILEEDEEAIEAANIQVISDSPNLEVRSILKRQESSVSDHDVLMGNVPPNAQGHALEASEQAQPLKTGKAVHFSLHDHIIQDGEVWQSSHGRGPATQPNSLSSDDEWLDYDKVIVSHNLAEEILDEIYGKLEPIASKRPDEIRQSETLSNSHEMPVKCANEDVHVSSSSEDSSNYSGEDFQHMSEQFKKSLADEILDELYGQTTVGKSHYETVPNRSPNEETGPKSNSNPSSLLSSPDLSSSSFQRARFQSGASPRASIRSKDDLDLPDPKTVVELSYRLSQGGSLNAKKLNPELISSFLSESARLRLKSRPPLANVFSHEAPSLGEAKRIRFLSTRPKSPPPPPPPVAEVLRPVVPPKKFSSVQGSSQVVLDHDDSDDEVDCFSSDEFSDEDEFEDVPIHDAHQVHVADDVEGNLYDVAEYVESKEEPSLSASDSAISSQEASSSSGSSSSSSNPPESSSSSTTSSEDMNDQISGIGQSGNNGSSSFISPHRVLITHSASAPSWNGIIQDDMESVASSRDSQDVDSSNDEPVKPPRLKKIARLQKQHHQKQMLLADLKSHVKMKASENSAEAEVQERSTSKSRIEYTSPSRFRPSISSPVLLATTFNPNDAEAHKALSKVKFGSAQQRKSIPNTSSEHGEKRSFKELKRLSSLFASLSSLQGMSFSSLARDNGLTSSLQGLTSRSSFYVADAVYEEAECRQSSPLSDHIYEEIPDKSDLGQNLQRPLPPIPEQSSVTNAKSSAQDRRLGGSIFEGASKYEILHYLRDAKDRIGHSDFEIDLEEREDCVLDPIAGFLGKRNHTHRVSAISNSSSSSQSSVESSNASSCETLMLRGPAERLIGSTVGVERNDSGVGSEASCERKPSFESKRAFVRANYHRKCRSQDDILLLGEDGNHLDVSDENPFRCFDCDTCLETPDDGKSAMDRVSGRVCLGCTKRRCERKEIITEIYETEVKYGRDLRIILEEFYRPMLVAGLLSSDQLAGIFLNTEELIQVNSCFAGMLKTAIDTSVEQNDEDLCCVNVGRIFLEALFMLRAYESYCTRQATASNLLASLEKERELLKIFLKVSQLENSTLRRMNLSSFLMDRNTIKHAKEKIEAALEQMNKDAKDLNSSKLWRRLPLKSSSSPNKKSMSNLDLSNTDEGDNDKMQRLATEVLNWTPEDSHFPLEGCLQFFQATDANWKENIGTSKFVSLSAILAVQASEDLPEITDSKELIFPTDTSSIRNACLVLFKDKNSKPNVFRDPLPLERCIVCSEPEWEDVFEIQEFVNKEAFVFKGDDPESTKMWFKTLQFYTQCLGGWRKRRKGLGNIMVDPNYVPSTGDNPSASGGSSDS</sequence>
<comment type="subcellular location">
    <subcellularLocation>
        <location evidence="1">Cytoplasm</location>
    </subcellularLocation>
</comment>
<organism evidence="7 8">
    <name type="scientific">Tigriopus californicus</name>
    <name type="common">Marine copepod</name>
    <dbReference type="NCBI Taxonomy" id="6832"/>
    <lineage>
        <taxon>Eukaryota</taxon>
        <taxon>Metazoa</taxon>
        <taxon>Ecdysozoa</taxon>
        <taxon>Arthropoda</taxon>
        <taxon>Crustacea</taxon>
        <taxon>Multicrustacea</taxon>
        <taxon>Hexanauplia</taxon>
        <taxon>Copepoda</taxon>
        <taxon>Harpacticoida</taxon>
        <taxon>Harpacticidae</taxon>
        <taxon>Tigriopus</taxon>
    </lineage>
</organism>
<reference evidence="7 8" key="1">
    <citation type="journal article" date="2018" name="Nat. Ecol. Evol.">
        <title>Genomic signatures of mitonuclear coevolution across populations of Tigriopus californicus.</title>
        <authorList>
            <person name="Barreto F.S."/>
            <person name="Watson E.T."/>
            <person name="Lima T.G."/>
            <person name="Willett C.S."/>
            <person name="Edmands S."/>
            <person name="Li W."/>
            <person name="Burton R.S."/>
        </authorList>
    </citation>
    <scope>NUCLEOTIDE SEQUENCE [LARGE SCALE GENOMIC DNA]</scope>
    <source>
        <strain evidence="7 8">San Diego</strain>
    </source>
</reference>
<feature type="compositionally biased region" description="Basic and acidic residues" evidence="4">
    <location>
        <begin position="1098"/>
        <end position="1108"/>
    </location>
</feature>
<feature type="domain" description="PH" evidence="5">
    <location>
        <begin position="1747"/>
        <end position="1819"/>
    </location>
</feature>
<dbReference type="InterPro" id="IPR000219">
    <property type="entry name" value="DH_dom"/>
</dbReference>
<dbReference type="PROSITE" id="PS50003">
    <property type="entry name" value="PH_DOMAIN"/>
    <property type="match status" value="1"/>
</dbReference>